<keyword evidence="5" id="KW-1003">Cell membrane</keyword>
<protein>
    <recommendedName>
        <fullName evidence="5">Transport permease protein</fullName>
    </recommendedName>
</protein>
<dbReference type="GO" id="GO:0043190">
    <property type="term" value="C:ATP-binding cassette (ABC) transporter complex"/>
    <property type="evidence" value="ECO:0007669"/>
    <property type="project" value="InterPro"/>
</dbReference>
<feature type="transmembrane region" description="Helical" evidence="5">
    <location>
        <begin position="25"/>
        <end position="46"/>
    </location>
</feature>
<dbReference type="InterPro" id="IPR000412">
    <property type="entry name" value="ABC_2_transport"/>
</dbReference>
<reference evidence="7 8" key="1">
    <citation type="journal article" date="2016" name="Nat. Commun.">
        <title>Thousands of microbial genomes shed light on interconnected biogeochemical processes in an aquifer system.</title>
        <authorList>
            <person name="Anantharaman K."/>
            <person name="Brown C.T."/>
            <person name="Hug L.A."/>
            <person name="Sharon I."/>
            <person name="Castelle C.J."/>
            <person name="Probst A.J."/>
            <person name="Thomas B.C."/>
            <person name="Singh A."/>
            <person name="Wilkins M.J."/>
            <person name="Karaoz U."/>
            <person name="Brodie E.L."/>
            <person name="Williams K.H."/>
            <person name="Hubbard S.S."/>
            <person name="Banfield J.F."/>
        </authorList>
    </citation>
    <scope>NUCLEOTIDE SEQUENCE [LARGE SCALE GENOMIC DNA]</scope>
</reference>
<feature type="transmembrane region" description="Helical" evidence="5">
    <location>
        <begin position="52"/>
        <end position="70"/>
    </location>
</feature>
<evidence type="ECO:0000256" key="2">
    <source>
        <dbReference type="ARBA" id="ARBA00022692"/>
    </source>
</evidence>
<feature type="transmembrane region" description="Helical" evidence="5">
    <location>
        <begin position="136"/>
        <end position="163"/>
    </location>
</feature>
<feature type="domain" description="ABC transmembrane type-2" evidence="6">
    <location>
        <begin position="26"/>
        <end position="249"/>
    </location>
</feature>
<feature type="transmembrane region" description="Helical" evidence="5">
    <location>
        <begin position="103"/>
        <end position="130"/>
    </location>
</feature>
<dbReference type="PRINTS" id="PR00164">
    <property type="entry name" value="ABC2TRNSPORT"/>
</dbReference>
<comment type="caution">
    <text evidence="7">The sequence shown here is derived from an EMBL/GenBank/DDBJ whole genome shotgun (WGS) entry which is preliminary data.</text>
</comment>
<proteinExistence type="inferred from homology"/>
<keyword evidence="5" id="KW-0813">Transport</keyword>
<dbReference type="PROSITE" id="PS51012">
    <property type="entry name" value="ABC_TM2"/>
    <property type="match status" value="1"/>
</dbReference>
<dbReference type="GO" id="GO:0140359">
    <property type="term" value="F:ABC-type transporter activity"/>
    <property type="evidence" value="ECO:0007669"/>
    <property type="project" value="InterPro"/>
</dbReference>
<dbReference type="STRING" id="1802362.A2806_00395"/>
<evidence type="ECO:0000256" key="4">
    <source>
        <dbReference type="ARBA" id="ARBA00023136"/>
    </source>
</evidence>
<evidence type="ECO:0000313" key="8">
    <source>
        <dbReference type="Proteomes" id="UP000177629"/>
    </source>
</evidence>
<gene>
    <name evidence="7" type="ORF">A2806_00395</name>
</gene>
<dbReference type="EMBL" id="MHSS01000005">
    <property type="protein sequence ID" value="OHA48605.1"/>
    <property type="molecule type" value="Genomic_DNA"/>
</dbReference>
<dbReference type="Pfam" id="PF01061">
    <property type="entry name" value="ABC2_membrane"/>
    <property type="match status" value="1"/>
</dbReference>
<keyword evidence="4 5" id="KW-0472">Membrane</keyword>
<feature type="transmembrane region" description="Helical" evidence="5">
    <location>
        <begin position="175"/>
        <end position="198"/>
    </location>
</feature>
<evidence type="ECO:0000256" key="3">
    <source>
        <dbReference type="ARBA" id="ARBA00022989"/>
    </source>
</evidence>
<keyword evidence="3 5" id="KW-1133">Transmembrane helix</keyword>
<evidence type="ECO:0000259" key="6">
    <source>
        <dbReference type="PROSITE" id="PS51012"/>
    </source>
</evidence>
<evidence type="ECO:0000256" key="5">
    <source>
        <dbReference type="RuleBase" id="RU361157"/>
    </source>
</evidence>
<sequence>MDMARRIFAVFLRQFYLYRHSIHRWLALFYWATIEIFVWGFLTLYLNKIGAATFNFVPVLLGALIFWDLFNRAQQSISVSFLEDVWSRNLGNIFATPLRPLELVAGLMVVSVVQVAGAVVAMAGLSFLLWKLDIFSFGWLLLPFFLNLFMLGWALGVVVMALVLRLGPSVDIFAWSLAMLIQPLSAVFYPVSVLPAFLQKIAFLLPTSHVFEGMRAVIFGQEFLWERLLWAFGLNAIYFAAAVFFFLVMFKSVRTKGLLQRHTD</sequence>
<dbReference type="InterPro" id="IPR051784">
    <property type="entry name" value="Nod_factor_ABC_transporter"/>
</dbReference>
<dbReference type="Proteomes" id="UP000177629">
    <property type="component" value="Unassembled WGS sequence"/>
</dbReference>
<evidence type="ECO:0000313" key="7">
    <source>
        <dbReference type="EMBL" id="OHA48605.1"/>
    </source>
</evidence>
<dbReference type="PANTHER" id="PTHR43229">
    <property type="entry name" value="NODULATION PROTEIN J"/>
    <property type="match status" value="1"/>
</dbReference>
<comment type="similarity">
    <text evidence="5">Belongs to the ABC-2 integral membrane protein family.</text>
</comment>
<organism evidence="7 8">
    <name type="scientific">Candidatus Terrybacteria bacterium RIFCSPHIGHO2_01_FULL_48_17</name>
    <dbReference type="NCBI Taxonomy" id="1802362"/>
    <lineage>
        <taxon>Bacteria</taxon>
        <taxon>Candidatus Terryibacteriota</taxon>
    </lineage>
</organism>
<comment type="subcellular location">
    <subcellularLocation>
        <location evidence="5">Cell membrane</location>
        <topology evidence="5">Multi-pass membrane protein</topology>
    </subcellularLocation>
    <subcellularLocation>
        <location evidence="1">Membrane</location>
        <topology evidence="1">Multi-pass membrane protein</topology>
    </subcellularLocation>
</comment>
<dbReference type="PANTHER" id="PTHR43229:SF2">
    <property type="entry name" value="NODULATION PROTEIN J"/>
    <property type="match status" value="1"/>
</dbReference>
<accession>A0A1G2PJT9</accession>
<keyword evidence="2 5" id="KW-0812">Transmembrane</keyword>
<dbReference type="InterPro" id="IPR013525">
    <property type="entry name" value="ABC2_TM"/>
</dbReference>
<name>A0A1G2PJT9_9BACT</name>
<dbReference type="AlphaFoldDB" id="A0A1G2PJT9"/>
<feature type="transmembrane region" description="Helical" evidence="5">
    <location>
        <begin position="228"/>
        <end position="250"/>
    </location>
</feature>
<evidence type="ECO:0000256" key="1">
    <source>
        <dbReference type="ARBA" id="ARBA00004141"/>
    </source>
</evidence>
<dbReference type="InterPro" id="IPR047817">
    <property type="entry name" value="ABC2_TM_bact-type"/>
</dbReference>